<name>A0A0L0F7V5_9EUKA</name>
<dbReference type="EMBL" id="KQ246534">
    <property type="protein sequence ID" value="KNC72769.1"/>
    <property type="molecule type" value="Genomic_DNA"/>
</dbReference>
<proteinExistence type="predicted"/>
<protein>
    <submittedName>
        <fullName evidence="1">Uncharacterized protein</fullName>
    </submittedName>
</protein>
<dbReference type="GeneID" id="25915173"/>
<dbReference type="Proteomes" id="UP000054560">
    <property type="component" value="Unassembled WGS sequence"/>
</dbReference>
<dbReference type="RefSeq" id="XP_014146671.1">
    <property type="nucleotide sequence ID" value="XM_014291196.1"/>
</dbReference>
<accession>A0A0L0F7V5</accession>
<reference evidence="1 2" key="1">
    <citation type="submission" date="2011-02" db="EMBL/GenBank/DDBJ databases">
        <title>The Genome Sequence of Sphaeroforma arctica JP610.</title>
        <authorList>
            <consortium name="The Broad Institute Genome Sequencing Platform"/>
            <person name="Russ C."/>
            <person name="Cuomo C."/>
            <person name="Young S.K."/>
            <person name="Zeng Q."/>
            <person name="Gargeya S."/>
            <person name="Alvarado L."/>
            <person name="Berlin A."/>
            <person name="Chapman S.B."/>
            <person name="Chen Z."/>
            <person name="Freedman E."/>
            <person name="Gellesch M."/>
            <person name="Goldberg J."/>
            <person name="Griggs A."/>
            <person name="Gujja S."/>
            <person name="Heilman E."/>
            <person name="Heiman D."/>
            <person name="Howarth C."/>
            <person name="Mehta T."/>
            <person name="Neiman D."/>
            <person name="Pearson M."/>
            <person name="Roberts A."/>
            <person name="Saif S."/>
            <person name="Shea T."/>
            <person name="Shenoy N."/>
            <person name="Sisk P."/>
            <person name="Stolte C."/>
            <person name="Sykes S."/>
            <person name="White J."/>
            <person name="Yandava C."/>
            <person name="Burger G."/>
            <person name="Gray M.W."/>
            <person name="Holland P.W.H."/>
            <person name="King N."/>
            <person name="Lang F.B.F."/>
            <person name="Roger A.J."/>
            <person name="Ruiz-Trillo I."/>
            <person name="Haas B."/>
            <person name="Nusbaum C."/>
            <person name="Birren B."/>
        </authorList>
    </citation>
    <scope>NUCLEOTIDE SEQUENCE [LARGE SCALE GENOMIC DNA]</scope>
    <source>
        <strain evidence="1 2">JP610</strain>
    </source>
</reference>
<keyword evidence="2" id="KW-1185">Reference proteome</keyword>
<sequence length="79" mass="8905">METNSFEDLGEVDSFTEQINTDHHASGITIALDGEPMMEDDEPWEDEGAYEEQPYILADVLYDFTGADETELTVMVVQI</sequence>
<gene>
    <name evidence="1" type="ORF">SARC_14669</name>
</gene>
<evidence type="ECO:0000313" key="2">
    <source>
        <dbReference type="Proteomes" id="UP000054560"/>
    </source>
</evidence>
<dbReference type="AlphaFoldDB" id="A0A0L0F7V5"/>
<evidence type="ECO:0000313" key="1">
    <source>
        <dbReference type="EMBL" id="KNC72769.1"/>
    </source>
</evidence>
<organism evidence="1 2">
    <name type="scientific">Sphaeroforma arctica JP610</name>
    <dbReference type="NCBI Taxonomy" id="667725"/>
    <lineage>
        <taxon>Eukaryota</taxon>
        <taxon>Ichthyosporea</taxon>
        <taxon>Ichthyophonida</taxon>
        <taxon>Sphaeroforma</taxon>
    </lineage>
</organism>